<evidence type="ECO:0000256" key="1">
    <source>
        <dbReference type="SAM" id="MobiDB-lite"/>
    </source>
</evidence>
<protein>
    <submittedName>
        <fullName evidence="2">Uncharacterized protein</fullName>
    </submittedName>
</protein>
<comment type="caution">
    <text evidence="2">The sequence shown here is derived from an EMBL/GenBank/DDBJ whole genome shotgun (WGS) entry which is preliminary data.</text>
</comment>
<dbReference type="Proteomes" id="UP000766486">
    <property type="component" value="Unassembled WGS sequence"/>
</dbReference>
<organism evidence="2 3">
    <name type="scientific">Bionectria ochroleuca</name>
    <name type="common">Gliocladium roseum</name>
    <dbReference type="NCBI Taxonomy" id="29856"/>
    <lineage>
        <taxon>Eukaryota</taxon>
        <taxon>Fungi</taxon>
        <taxon>Dikarya</taxon>
        <taxon>Ascomycota</taxon>
        <taxon>Pezizomycotina</taxon>
        <taxon>Sordariomycetes</taxon>
        <taxon>Hypocreomycetidae</taxon>
        <taxon>Hypocreales</taxon>
        <taxon>Bionectriaceae</taxon>
        <taxon>Clonostachys</taxon>
    </lineage>
</organism>
<evidence type="ECO:0000313" key="3">
    <source>
        <dbReference type="Proteomes" id="UP000766486"/>
    </source>
</evidence>
<dbReference type="EMBL" id="CABFNS010000720">
    <property type="protein sequence ID" value="VUC24434.1"/>
    <property type="molecule type" value="Genomic_DNA"/>
</dbReference>
<proteinExistence type="predicted"/>
<feature type="compositionally biased region" description="Basic residues" evidence="1">
    <location>
        <begin position="10"/>
        <end position="22"/>
    </location>
</feature>
<gene>
    <name evidence="2" type="ORF">CLO192961_LOCUS143090</name>
</gene>
<feature type="region of interest" description="Disordered" evidence="1">
    <location>
        <begin position="1"/>
        <end position="50"/>
    </location>
</feature>
<feature type="region of interest" description="Disordered" evidence="1">
    <location>
        <begin position="66"/>
        <end position="119"/>
    </location>
</feature>
<feature type="compositionally biased region" description="Low complexity" evidence="1">
    <location>
        <begin position="86"/>
        <end position="100"/>
    </location>
</feature>
<feature type="region of interest" description="Disordered" evidence="1">
    <location>
        <begin position="147"/>
        <end position="166"/>
    </location>
</feature>
<name>A0ABY6U0H8_BIOOC</name>
<reference evidence="2 3" key="1">
    <citation type="submission" date="2019-06" db="EMBL/GenBank/DDBJ databases">
        <authorList>
            <person name="Broberg M."/>
        </authorList>
    </citation>
    <scope>NUCLEOTIDE SEQUENCE [LARGE SCALE GENOMIC DNA]</scope>
</reference>
<sequence length="233" mass="25918">MSRSTSRRTSQYRHHLLSRRPTTRPASGRVVKKRRVGPEQPARDAHPVVVNKNTLTDGCGALKSIRDKEVSCDTEEVDGEAEARDTSTLNSPPNLNSTPNQDLKPQSPRTRNREDPRDANSLACDEANQHGQTVESELPISDAQAVVQPKGKEQDPAAGSRINGGDKEMSYTRNLLRKLMEVISEVDAHKKAAEAQSNTQGEDQAETEAIYSMIEMRILERDIYLEHARQGHT</sequence>
<keyword evidence="3" id="KW-1185">Reference proteome</keyword>
<evidence type="ECO:0000313" key="2">
    <source>
        <dbReference type="EMBL" id="VUC24434.1"/>
    </source>
</evidence>
<accession>A0ABY6U0H8</accession>